<feature type="region of interest" description="Disordered" evidence="4">
    <location>
        <begin position="162"/>
        <end position="188"/>
    </location>
</feature>
<evidence type="ECO:0000256" key="3">
    <source>
        <dbReference type="RuleBase" id="RU363067"/>
    </source>
</evidence>
<evidence type="ECO:0000313" key="7">
    <source>
        <dbReference type="Proteomes" id="UP001527925"/>
    </source>
</evidence>
<proteinExistence type="inferred from homology"/>
<dbReference type="PROSITE" id="PS51845">
    <property type="entry name" value="PDEASE_I_2"/>
    <property type="match status" value="1"/>
</dbReference>
<evidence type="ECO:0000256" key="2">
    <source>
        <dbReference type="ARBA" id="ARBA00022801"/>
    </source>
</evidence>
<comment type="caution">
    <text evidence="6">The sequence shown here is derived from an EMBL/GenBank/DDBJ whole genome shotgun (WGS) entry which is preliminary data.</text>
</comment>
<dbReference type="EMBL" id="JADGIZ020000014">
    <property type="protein sequence ID" value="KAL2916741.1"/>
    <property type="molecule type" value="Genomic_DNA"/>
</dbReference>
<feature type="compositionally biased region" description="Polar residues" evidence="4">
    <location>
        <begin position="1"/>
        <end position="12"/>
    </location>
</feature>
<evidence type="ECO:0000256" key="4">
    <source>
        <dbReference type="SAM" id="MobiDB-lite"/>
    </source>
</evidence>
<dbReference type="SUPFAM" id="SSF109604">
    <property type="entry name" value="HD-domain/PDEase-like"/>
    <property type="match status" value="1"/>
</dbReference>
<comment type="similarity">
    <text evidence="3">Belongs to the cyclic nucleotide phosphodiesterase family.</text>
</comment>
<dbReference type="InterPro" id="IPR036971">
    <property type="entry name" value="PDEase_catalytic_dom_sf"/>
</dbReference>
<dbReference type="Pfam" id="PF00233">
    <property type="entry name" value="PDEase_I"/>
    <property type="match status" value="1"/>
</dbReference>
<dbReference type="InterPro" id="IPR003607">
    <property type="entry name" value="HD/PDEase_dom"/>
</dbReference>
<comment type="cofactor">
    <cofactor evidence="3">
        <name>a divalent metal cation</name>
        <dbReference type="ChEBI" id="CHEBI:60240"/>
    </cofactor>
    <text evidence="3">Binds 2 divalent metal cations per subunit. Site 1 may preferentially bind zinc ions, while site 2 has a preference for magnesium and/or manganese ions.</text>
</comment>
<feature type="domain" description="PDEase" evidence="5">
    <location>
        <begin position="312"/>
        <end position="620"/>
    </location>
</feature>
<dbReference type="Gene3D" id="1.10.1300.10">
    <property type="entry name" value="3'5'-cyclic nucleotide phosphodiesterase, catalytic domain"/>
    <property type="match status" value="1"/>
</dbReference>
<dbReference type="PANTHER" id="PTHR11347">
    <property type="entry name" value="CYCLIC NUCLEOTIDE PHOSPHODIESTERASE"/>
    <property type="match status" value="1"/>
</dbReference>
<sequence>MPQSSASGQGMTQPLPAIASQRPQGTQAPASPHVPSPNDSAPRSAPSLDLPASQGLAISTSASSIAAAGSQRQPAFVAVPSSGGAAAGGASLLAVAGASARAGLPSSASVGTFGATWSSLAVNGRSEPEHQVFSLCVRVPASTSAVASAAAAAAAAAAAQAAQQQQAGGKDQPEAQPDQPPAPQAAPEPPELIETVQFTGDSTLEEVKAVLLALADIGEDNVDAFDITLVTPGGQRVAADPWALLRYASSGPTDVLDMVISPAQSPADAENLRLAMTRLQTIGENSSSLSEDVDKLTFGKPYGMLSKTPKKIDPKYLSIPRYTFSDDIRKWLRSPTFDNWQFDDNELIALFELLFEEMNLMTEFDIKPATLRKFLHVVRENYNNNPFHNFKHSFCVTQMMYGIINVTELINKLKPVEKLVLTVACIGHDLDHPGYNNAYQINAKTELAIVYNDSSPLEMHHSACLFNILKRDDCNILGSLSESVYREVRKNVIRCIMSTDMVRHGEILGQFKKAAEAFNYDDPEHRILASLELSAQQPWVNCLLEEFFSQSDREKAEGLPTAPFMDREKVTKASAQIGFIGYVMIPLYELVGKVLPNMEEHVITPIKDSLAYYKELLEAEKAEKK</sequence>
<feature type="region of interest" description="Disordered" evidence="4">
    <location>
        <begin position="1"/>
        <end position="53"/>
    </location>
</feature>
<evidence type="ECO:0000256" key="1">
    <source>
        <dbReference type="ARBA" id="ARBA00022723"/>
    </source>
</evidence>
<dbReference type="CDD" id="cd00077">
    <property type="entry name" value="HDc"/>
    <property type="match status" value="1"/>
</dbReference>
<reference evidence="6 7" key="1">
    <citation type="submission" date="2023-09" db="EMBL/GenBank/DDBJ databases">
        <title>Pangenome analysis of Batrachochytrium dendrobatidis and related Chytrids.</title>
        <authorList>
            <person name="Yacoub M.N."/>
            <person name="Stajich J.E."/>
            <person name="James T.Y."/>
        </authorList>
    </citation>
    <scope>NUCLEOTIDE SEQUENCE [LARGE SCALE GENOMIC DNA]</scope>
    <source>
        <strain evidence="6 7">JEL0888</strain>
    </source>
</reference>
<dbReference type="Proteomes" id="UP001527925">
    <property type="component" value="Unassembled WGS sequence"/>
</dbReference>
<organism evidence="6 7">
    <name type="scientific">Polyrhizophydium stewartii</name>
    <dbReference type="NCBI Taxonomy" id="2732419"/>
    <lineage>
        <taxon>Eukaryota</taxon>
        <taxon>Fungi</taxon>
        <taxon>Fungi incertae sedis</taxon>
        <taxon>Chytridiomycota</taxon>
        <taxon>Chytridiomycota incertae sedis</taxon>
        <taxon>Chytridiomycetes</taxon>
        <taxon>Rhizophydiales</taxon>
        <taxon>Rhizophydiales incertae sedis</taxon>
        <taxon>Polyrhizophydium</taxon>
    </lineage>
</organism>
<evidence type="ECO:0000313" key="6">
    <source>
        <dbReference type="EMBL" id="KAL2916741.1"/>
    </source>
</evidence>
<dbReference type="InterPro" id="IPR023174">
    <property type="entry name" value="PDEase_CS"/>
</dbReference>
<dbReference type="PRINTS" id="PR00387">
    <property type="entry name" value="PDIESTERASE1"/>
</dbReference>
<keyword evidence="2 3" id="KW-0378">Hydrolase</keyword>
<accession>A0ABR4NBC3</accession>
<dbReference type="InterPro" id="IPR002073">
    <property type="entry name" value="PDEase_catalytic_dom"/>
</dbReference>
<protein>
    <recommendedName>
        <fullName evidence="3">Phosphodiesterase</fullName>
        <ecNumber evidence="3">3.1.4.-</ecNumber>
    </recommendedName>
</protein>
<name>A0ABR4NBC3_9FUNG</name>
<dbReference type="GO" id="GO:0004114">
    <property type="term" value="F:3',5'-cyclic-nucleotide phosphodiesterase activity"/>
    <property type="evidence" value="ECO:0007669"/>
    <property type="project" value="UniProtKB-EC"/>
</dbReference>
<dbReference type="InterPro" id="IPR023088">
    <property type="entry name" value="PDEase"/>
</dbReference>
<dbReference type="PROSITE" id="PS00126">
    <property type="entry name" value="PDEASE_I_1"/>
    <property type="match status" value="1"/>
</dbReference>
<feature type="compositionally biased region" description="Pro residues" evidence="4">
    <location>
        <begin position="178"/>
        <end position="188"/>
    </location>
</feature>
<keyword evidence="7" id="KW-1185">Reference proteome</keyword>
<keyword evidence="1 3" id="KW-0479">Metal-binding</keyword>
<gene>
    <name evidence="6" type="primary">PDE2_3</name>
    <name evidence="6" type="ORF">HK105_203520</name>
</gene>
<dbReference type="EC" id="3.1.4.-" evidence="3"/>
<evidence type="ECO:0000259" key="5">
    <source>
        <dbReference type="PROSITE" id="PS51845"/>
    </source>
</evidence>